<keyword evidence="3" id="KW-1185">Reference proteome</keyword>
<accession>A0A819GAE5</accession>
<organism evidence="2 3">
    <name type="scientific">Rotaria magnacalcarata</name>
    <dbReference type="NCBI Taxonomy" id="392030"/>
    <lineage>
        <taxon>Eukaryota</taxon>
        <taxon>Metazoa</taxon>
        <taxon>Spiralia</taxon>
        <taxon>Gnathifera</taxon>
        <taxon>Rotifera</taxon>
        <taxon>Eurotatoria</taxon>
        <taxon>Bdelloidea</taxon>
        <taxon>Philodinida</taxon>
        <taxon>Philodinidae</taxon>
        <taxon>Rotaria</taxon>
    </lineage>
</organism>
<gene>
    <name evidence="2" type="ORF">OVN521_LOCUS8559</name>
</gene>
<reference evidence="2" key="1">
    <citation type="submission" date="2021-02" db="EMBL/GenBank/DDBJ databases">
        <authorList>
            <person name="Nowell W R."/>
        </authorList>
    </citation>
    <scope>NUCLEOTIDE SEQUENCE</scope>
</reference>
<proteinExistence type="predicted"/>
<sequence length="180" mass="20552">MIAGTESEFNLFNRIYVARRAYELLHSVGSGVDEANERCTWELANTITTAPDKPITSHVKRNKESDNEDSTDQSAKRLLSTKKTTTTTDDDEITPSPLEDIEDEDVDFSQATSSVHRKIKINRVITEDELSEWLKNYANEVKKVLEAGENFDDAIEQKPLRKQHRKLNITDDIELDLVKN</sequence>
<evidence type="ECO:0000313" key="3">
    <source>
        <dbReference type="Proteomes" id="UP000663866"/>
    </source>
</evidence>
<dbReference type="EMBL" id="CAJOBG010000999">
    <property type="protein sequence ID" value="CAF3882845.1"/>
    <property type="molecule type" value="Genomic_DNA"/>
</dbReference>
<evidence type="ECO:0000256" key="1">
    <source>
        <dbReference type="SAM" id="MobiDB-lite"/>
    </source>
</evidence>
<evidence type="ECO:0000313" key="2">
    <source>
        <dbReference type="EMBL" id="CAF3882845.1"/>
    </source>
</evidence>
<dbReference type="Proteomes" id="UP000663866">
    <property type="component" value="Unassembled WGS sequence"/>
</dbReference>
<feature type="compositionally biased region" description="Acidic residues" evidence="1">
    <location>
        <begin position="88"/>
        <end position="99"/>
    </location>
</feature>
<name>A0A819GAE5_9BILA</name>
<comment type="caution">
    <text evidence="2">The sequence shown here is derived from an EMBL/GenBank/DDBJ whole genome shotgun (WGS) entry which is preliminary data.</text>
</comment>
<feature type="region of interest" description="Disordered" evidence="1">
    <location>
        <begin position="52"/>
        <end position="99"/>
    </location>
</feature>
<dbReference type="AlphaFoldDB" id="A0A819GAE5"/>
<protein>
    <submittedName>
        <fullName evidence="2">Uncharacterized protein</fullName>
    </submittedName>
</protein>